<evidence type="ECO:0000313" key="3">
    <source>
        <dbReference type="EMBL" id="KAG7762474.1"/>
    </source>
</evidence>
<evidence type="ECO:0000313" key="5">
    <source>
        <dbReference type="Proteomes" id="UP000738402"/>
    </source>
</evidence>
<evidence type="ECO:0000256" key="1">
    <source>
        <dbReference type="SAM" id="MobiDB-lite"/>
    </source>
</evidence>
<dbReference type="Proteomes" id="UP000738402">
    <property type="component" value="Unassembled WGS sequence"/>
</dbReference>
<dbReference type="EMBL" id="JAHLUN010000014">
    <property type="protein sequence ID" value="KAG7762474.1"/>
    <property type="molecule type" value="Genomic_DNA"/>
</dbReference>
<feature type="region of interest" description="Disordered" evidence="1">
    <location>
        <begin position="72"/>
        <end position="160"/>
    </location>
</feature>
<dbReference type="AlphaFoldDB" id="A0AAN6HYS7"/>
<organism evidence="2 5">
    <name type="scientific">Ogataea haglerorum</name>
    <dbReference type="NCBI Taxonomy" id="1937702"/>
    <lineage>
        <taxon>Eukaryota</taxon>
        <taxon>Fungi</taxon>
        <taxon>Dikarya</taxon>
        <taxon>Ascomycota</taxon>
        <taxon>Saccharomycotina</taxon>
        <taxon>Pichiomycetes</taxon>
        <taxon>Pichiales</taxon>
        <taxon>Pichiaceae</taxon>
        <taxon>Ogataea</taxon>
    </lineage>
</organism>
<feature type="region of interest" description="Disordered" evidence="1">
    <location>
        <begin position="1"/>
        <end position="22"/>
    </location>
</feature>
<sequence length="160" mass="16793">MSLSSSVDEGAPAAGPAAVWREDRARFRQGRLCVRRRQAEHCAHNYARPGGERAGVQRDAVFVFPAAVCGGLGRERGPVRDSEAGGVRAGAPAGGHGGRDQRSEAGTDAQTAQPRAAGPVARAQRWPAPAGAWAQTAREQRAHPETTAASQRTTKGAEHK</sequence>
<reference evidence="2 4" key="1">
    <citation type="journal article" date="2021" name="G3 (Bethesda)">
        <title>Genomic diversity, chromosomal rearrangements, and interspecies hybridization in the ogataea polymorpha species complex.</title>
        <authorList>
            <person name="Hanson S.J."/>
            <person name="Cinneide E.O."/>
            <person name="Salzberg L.I."/>
            <person name="Wolfe K.H."/>
            <person name="McGowan J."/>
            <person name="Fitzpatrick D.A."/>
            <person name="Matlin K."/>
        </authorList>
    </citation>
    <scope>NUCLEOTIDE SEQUENCE</scope>
    <source>
        <strain evidence="3">81-436-3</strain>
        <strain evidence="2">83-405-1</strain>
    </source>
</reference>
<proteinExistence type="predicted"/>
<comment type="caution">
    <text evidence="2">The sequence shown here is derived from an EMBL/GenBank/DDBJ whole genome shotgun (WGS) entry which is preliminary data.</text>
</comment>
<evidence type="ECO:0000313" key="4">
    <source>
        <dbReference type="Proteomes" id="UP000697297"/>
    </source>
</evidence>
<evidence type="ECO:0000313" key="2">
    <source>
        <dbReference type="EMBL" id="KAG7725300.1"/>
    </source>
</evidence>
<keyword evidence="4" id="KW-1185">Reference proteome</keyword>
<feature type="compositionally biased region" description="Basic and acidic residues" evidence="1">
    <location>
        <begin position="73"/>
        <end position="83"/>
    </location>
</feature>
<dbReference type="EMBL" id="JAHLUH010000013">
    <property type="protein sequence ID" value="KAG7725300.1"/>
    <property type="molecule type" value="Genomic_DNA"/>
</dbReference>
<dbReference type="Proteomes" id="UP000697297">
    <property type="component" value="Unassembled WGS sequence"/>
</dbReference>
<name>A0AAN6HYS7_9ASCO</name>
<gene>
    <name evidence="2" type="ORF">KL933_004314</name>
    <name evidence="3" type="ORF">KL946_004590</name>
</gene>
<protein>
    <submittedName>
        <fullName evidence="2">Uncharacterized protein</fullName>
    </submittedName>
</protein>
<accession>A0AAN6HYS7</accession>